<dbReference type="Pfam" id="PF00561">
    <property type="entry name" value="Abhydrolase_1"/>
    <property type="match status" value="1"/>
</dbReference>
<reference evidence="5" key="3">
    <citation type="submission" date="2020-12" db="UniProtKB">
        <authorList>
            <consortium name="EnsemblPlants"/>
        </authorList>
    </citation>
    <scope>IDENTIFICATION</scope>
</reference>
<organism evidence="4">
    <name type="scientific">Physcomitrium patens</name>
    <name type="common">Spreading-leaved earth moss</name>
    <name type="synonym">Physcomitrella patens</name>
    <dbReference type="NCBI Taxonomy" id="3218"/>
    <lineage>
        <taxon>Eukaryota</taxon>
        <taxon>Viridiplantae</taxon>
        <taxon>Streptophyta</taxon>
        <taxon>Embryophyta</taxon>
        <taxon>Bryophyta</taxon>
        <taxon>Bryophytina</taxon>
        <taxon>Bryopsida</taxon>
        <taxon>Funariidae</taxon>
        <taxon>Funariales</taxon>
        <taxon>Funariaceae</taxon>
        <taxon>Physcomitrium</taxon>
    </lineage>
</organism>
<dbReference type="STRING" id="3218.A0A2K1JQ30"/>
<evidence type="ECO:0000256" key="2">
    <source>
        <dbReference type="ARBA" id="ARBA00038334"/>
    </source>
</evidence>
<dbReference type="GO" id="GO:0016787">
    <property type="term" value="F:hydrolase activity"/>
    <property type="evidence" value="ECO:0007669"/>
    <property type="project" value="UniProtKB-KW"/>
</dbReference>
<name>A0A2K1JQ30_PHYPA</name>
<dbReference type="PaxDb" id="3218-PP1S91_97V6.1"/>
<reference evidence="4 6" key="2">
    <citation type="journal article" date="2018" name="Plant J.">
        <title>The Physcomitrella patens chromosome-scale assembly reveals moss genome structure and evolution.</title>
        <authorList>
            <person name="Lang D."/>
            <person name="Ullrich K.K."/>
            <person name="Murat F."/>
            <person name="Fuchs J."/>
            <person name="Jenkins J."/>
            <person name="Haas F.B."/>
            <person name="Piednoel M."/>
            <person name="Gundlach H."/>
            <person name="Van Bel M."/>
            <person name="Meyberg R."/>
            <person name="Vives C."/>
            <person name="Morata J."/>
            <person name="Symeonidi A."/>
            <person name="Hiss M."/>
            <person name="Muchero W."/>
            <person name="Kamisugi Y."/>
            <person name="Saleh O."/>
            <person name="Blanc G."/>
            <person name="Decker E.L."/>
            <person name="van Gessel N."/>
            <person name="Grimwood J."/>
            <person name="Hayes R.D."/>
            <person name="Graham S.W."/>
            <person name="Gunter L.E."/>
            <person name="McDaniel S.F."/>
            <person name="Hoernstein S.N.W."/>
            <person name="Larsson A."/>
            <person name="Li F.W."/>
            <person name="Perroud P.F."/>
            <person name="Phillips J."/>
            <person name="Ranjan P."/>
            <person name="Rokshar D.S."/>
            <person name="Rothfels C.J."/>
            <person name="Schneider L."/>
            <person name="Shu S."/>
            <person name="Stevenson D.W."/>
            <person name="Thummler F."/>
            <person name="Tillich M."/>
            <person name="Villarreal Aguilar J.C."/>
            <person name="Widiez T."/>
            <person name="Wong G.K."/>
            <person name="Wymore A."/>
            <person name="Zhang Y."/>
            <person name="Zimmer A.D."/>
            <person name="Quatrano R.S."/>
            <person name="Mayer K.F.X."/>
            <person name="Goodstein D."/>
            <person name="Casacuberta J.M."/>
            <person name="Vandepoele K."/>
            <person name="Reski R."/>
            <person name="Cuming A.C."/>
            <person name="Tuskan G.A."/>
            <person name="Maumus F."/>
            <person name="Salse J."/>
            <person name="Schmutz J."/>
            <person name="Rensing S.A."/>
        </authorList>
    </citation>
    <scope>NUCLEOTIDE SEQUENCE [LARGE SCALE GENOMIC DNA]</scope>
    <source>
        <strain evidence="5 6">cv. Gransden 2004</strain>
    </source>
</reference>
<proteinExistence type="inferred from homology"/>
<dbReference type="EMBL" id="ABEU02000012">
    <property type="protein sequence ID" value="PNR43652.1"/>
    <property type="molecule type" value="Genomic_DNA"/>
</dbReference>
<dbReference type="Gramene" id="Pp3c12_9420V3.1">
    <property type="protein sequence ID" value="PAC:32975052.CDS.1"/>
    <property type="gene ID" value="Pp3c12_9420"/>
</dbReference>
<evidence type="ECO:0000256" key="1">
    <source>
        <dbReference type="ARBA" id="ARBA00022801"/>
    </source>
</evidence>
<sequence>MPKLTHQTMKTNGIDLHFVEQGTGPTVLLLHGFSDIRYSWRYQIPPLVEAGYHVVAPDLRGNGESKDPSDMGLYTT</sequence>
<dbReference type="SUPFAM" id="SSF53474">
    <property type="entry name" value="alpha/beta-Hydrolases"/>
    <property type="match status" value="1"/>
</dbReference>
<dbReference type="InParanoid" id="A0A2K1JQ30"/>
<evidence type="ECO:0000313" key="4">
    <source>
        <dbReference type="EMBL" id="PNR43652.1"/>
    </source>
</evidence>
<dbReference type="AlphaFoldDB" id="A0A2K1JQ30"/>
<keyword evidence="6" id="KW-1185">Reference proteome</keyword>
<accession>A0A2K1JQ30</accession>
<dbReference type="InterPro" id="IPR000639">
    <property type="entry name" value="Epox_hydrolase-like"/>
</dbReference>
<dbReference type="PRINTS" id="PR00412">
    <property type="entry name" value="EPOXHYDRLASE"/>
</dbReference>
<dbReference type="InterPro" id="IPR029058">
    <property type="entry name" value="AB_hydrolase_fold"/>
</dbReference>
<evidence type="ECO:0000259" key="3">
    <source>
        <dbReference type="Pfam" id="PF00561"/>
    </source>
</evidence>
<dbReference type="InterPro" id="IPR000073">
    <property type="entry name" value="AB_hydrolase_1"/>
</dbReference>
<gene>
    <name evidence="4" type="ORF">PHYPA_016033</name>
</gene>
<protein>
    <recommendedName>
        <fullName evidence="3">AB hydrolase-1 domain-containing protein</fullName>
    </recommendedName>
</protein>
<dbReference type="PANTHER" id="PTHR43329">
    <property type="entry name" value="EPOXIDE HYDROLASE"/>
    <property type="match status" value="1"/>
</dbReference>
<dbReference type="Proteomes" id="UP000006727">
    <property type="component" value="Chromosome 12"/>
</dbReference>
<evidence type="ECO:0000313" key="6">
    <source>
        <dbReference type="Proteomes" id="UP000006727"/>
    </source>
</evidence>
<dbReference type="Gene3D" id="3.40.50.1820">
    <property type="entry name" value="alpha/beta hydrolase"/>
    <property type="match status" value="1"/>
</dbReference>
<dbReference type="OMA" id="KHQMIAV"/>
<reference evidence="4 6" key="1">
    <citation type="journal article" date="2008" name="Science">
        <title>The Physcomitrella genome reveals evolutionary insights into the conquest of land by plants.</title>
        <authorList>
            <person name="Rensing S."/>
            <person name="Lang D."/>
            <person name="Zimmer A."/>
            <person name="Terry A."/>
            <person name="Salamov A."/>
            <person name="Shapiro H."/>
            <person name="Nishiyama T."/>
            <person name="Perroud P.-F."/>
            <person name="Lindquist E."/>
            <person name="Kamisugi Y."/>
            <person name="Tanahashi T."/>
            <person name="Sakakibara K."/>
            <person name="Fujita T."/>
            <person name="Oishi K."/>
            <person name="Shin-I T."/>
            <person name="Kuroki Y."/>
            <person name="Toyoda A."/>
            <person name="Suzuki Y."/>
            <person name="Hashimoto A."/>
            <person name="Yamaguchi K."/>
            <person name="Sugano A."/>
            <person name="Kohara Y."/>
            <person name="Fujiyama A."/>
            <person name="Anterola A."/>
            <person name="Aoki S."/>
            <person name="Ashton N."/>
            <person name="Barbazuk W.B."/>
            <person name="Barker E."/>
            <person name="Bennetzen J."/>
            <person name="Bezanilla M."/>
            <person name="Blankenship R."/>
            <person name="Cho S.H."/>
            <person name="Dutcher S."/>
            <person name="Estelle M."/>
            <person name="Fawcett J.A."/>
            <person name="Gundlach H."/>
            <person name="Hanada K."/>
            <person name="Heyl A."/>
            <person name="Hicks K.A."/>
            <person name="Hugh J."/>
            <person name="Lohr M."/>
            <person name="Mayer K."/>
            <person name="Melkozernov A."/>
            <person name="Murata T."/>
            <person name="Nelson D."/>
            <person name="Pils B."/>
            <person name="Prigge M."/>
            <person name="Reiss B."/>
            <person name="Renner T."/>
            <person name="Rombauts S."/>
            <person name="Rushton P."/>
            <person name="Sanderfoot A."/>
            <person name="Schween G."/>
            <person name="Shiu S.-H."/>
            <person name="Stueber K."/>
            <person name="Theodoulou F.L."/>
            <person name="Tu H."/>
            <person name="Van de Peer Y."/>
            <person name="Verrier P.J."/>
            <person name="Waters E."/>
            <person name="Wood A."/>
            <person name="Yang L."/>
            <person name="Cove D."/>
            <person name="Cuming A."/>
            <person name="Hasebe M."/>
            <person name="Lucas S."/>
            <person name="Mishler D.B."/>
            <person name="Reski R."/>
            <person name="Grigoriev I."/>
            <person name="Quatrano R.S."/>
            <person name="Boore J.L."/>
        </authorList>
    </citation>
    <scope>NUCLEOTIDE SEQUENCE [LARGE SCALE GENOMIC DNA]</scope>
    <source>
        <strain evidence="5 6">cv. Gransden 2004</strain>
    </source>
</reference>
<feature type="domain" description="AB hydrolase-1" evidence="3">
    <location>
        <begin position="25"/>
        <end position="70"/>
    </location>
</feature>
<evidence type="ECO:0000313" key="5">
    <source>
        <dbReference type="EnsemblPlants" id="PAC:32975052.CDS.1"/>
    </source>
</evidence>
<comment type="similarity">
    <text evidence="2">Belongs to the AB hydrolase superfamily. Epoxide hydrolase family.</text>
</comment>
<keyword evidence="1" id="KW-0378">Hydrolase</keyword>
<dbReference type="EnsemblPlants" id="Pp3c12_9420V3.1">
    <property type="protein sequence ID" value="PAC:32975052.CDS.1"/>
    <property type="gene ID" value="Pp3c12_9420"/>
</dbReference>